<dbReference type="Proteomes" id="UP000694843">
    <property type="component" value="Unplaced"/>
</dbReference>
<keyword evidence="1" id="KW-0597">Phosphoprotein</keyword>
<feature type="compositionally biased region" description="Basic residues" evidence="5">
    <location>
        <begin position="252"/>
        <end position="263"/>
    </location>
</feature>
<dbReference type="Gene3D" id="2.130.10.10">
    <property type="entry name" value="YVTN repeat-like/Quinoprotein amine dehydrogenase"/>
    <property type="match status" value="2"/>
</dbReference>
<name>A0A6A0GR36_HYAAZ</name>
<protein>
    <submittedName>
        <fullName evidence="8">Periodic tryptophan protein 1 homolog</fullName>
    </submittedName>
    <submittedName>
        <fullName evidence="6">Periodic tryptophan protein 1 like protein-like</fullName>
    </submittedName>
</protein>
<reference evidence="6" key="1">
    <citation type="submission" date="2014-08" db="EMBL/GenBank/DDBJ databases">
        <authorList>
            <person name="Murali S."/>
            <person name="Richards S."/>
            <person name="Bandaranaike D."/>
            <person name="Bellair M."/>
            <person name="Blankenburg K."/>
            <person name="Chao H."/>
            <person name="Dinh H."/>
            <person name="Doddapaneni H."/>
            <person name="Dugan-Rocha S."/>
            <person name="Elkadiri S."/>
            <person name="Gnanaolivu R."/>
            <person name="Hughes D."/>
            <person name="Lee S."/>
            <person name="Li M."/>
            <person name="Ming W."/>
            <person name="Munidasa M."/>
            <person name="Muniz J."/>
            <person name="Nguyen L."/>
            <person name="Osuji N."/>
            <person name="Pu L.-L."/>
            <person name="Puazo M."/>
            <person name="Skinner E."/>
            <person name="Qu C."/>
            <person name="Quiroz J."/>
            <person name="Raj R."/>
            <person name="Weissenberger G."/>
            <person name="Xin Y."/>
            <person name="Zou X."/>
            <person name="Han Y."/>
            <person name="Worley K."/>
            <person name="Muzny D."/>
            <person name="Gibbs R."/>
        </authorList>
    </citation>
    <scope>NUCLEOTIDE SEQUENCE</scope>
    <source>
        <strain evidence="6">HAZT.00-mixed</strain>
        <tissue evidence="6">Whole organism</tissue>
    </source>
</reference>
<keyword evidence="7" id="KW-1185">Reference proteome</keyword>
<dbReference type="InterPro" id="IPR036322">
    <property type="entry name" value="WD40_repeat_dom_sf"/>
</dbReference>
<dbReference type="InterPro" id="IPR019775">
    <property type="entry name" value="WD40_repeat_CS"/>
</dbReference>
<organism evidence="6">
    <name type="scientific">Hyalella azteca</name>
    <name type="common">Amphipod</name>
    <dbReference type="NCBI Taxonomy" id="294128"/>
    <lineage>
        <taxon>Eukaryota</taxon>
        <taxon>Metazoa</taxon>
        <taxon>Ecdysozoa</taxon>
        <taxon>Arthropoda</taxon>
        <taxon>Crustacea</taxon>
        <taxon>Multicrustacea</taxon>
        <taxon>Malacostraca</taxon>
        <taxon>Eumalacostraca</taxon>
        <taxon>Peracarida</taxon>
        <taxon>Amphipoda</taxon>
        <taxon>Senticaudata</taxon>
        <taxon>Talitrida</taxon>
        <taxon>Talitroidea</taxon>
        <taxon>Hyalellidae</taxon>
        <taxon>Hyalella</taxon>
    </lineage>
</organism>
<dbReference type="PROSITE" id="PS50082">
    <property type="entry name" value="WD_REPEATS_2"/>
    <property type="match status" value="2"/>
</dbReference>
<feature type="repeat" description="WD" evidence="4">
    <location>
        <begin position="400"/>
        <end position="433"/>
    </location>
</feature>
<dbReference type="AlphaFoldDB" id="A0A6A0GR36"/>
<reference evidence="8" key="4">
    <citation type="submission" date="2025-04" db="UniProtKB">
        <authorList>
            <consortium name="RefSeq"/>
        </authorList>
    </citation>
    <scope>IDENTIFICATION</scope>
    <source>
        <tissue evidence="8">Whole organism</tissue>
    </source>
</reference>
<evidence type="ECO:0000313" key="7">
    <source>
        <dbReference type="Proteomes" id="UP000694843"/>
    </source>
</evidence>
<evidence type="ECO:0000256" key="4">
    <source>
        <dbReference type="PROSITE-ProRule" id="PRU00221"/>
    </source>
</evidence>
<sequence>MSVSIVTCSAWVPQGQAKANPEKVEVNVEDLKKIIEETETKLGDLKAEKDDDCDEGDDTDEDNVDEEQIEEVDVKPKVKLEEAMEIEDAPVDEQDIDKLYSFGTYDQEDDNQLNQLLTLKNLSVFGNPADDPLLKDSHDQAREEDELSEVENHRILPDDNLIAVGHVENDAAILEVYVYNEAGNALYVHHDNLLPTVPLCMEWLNYNPFQEELAPGNLVAVGTMEPQIEVWDLDLIDGLEPAYKLGDPRPNKATKKNRRRKKKTNDAPKKVNGHTDAVLCIAWNKEYEHVLASGSADTLIILWDLQEVAVSQVLTCCSGRVQSLQWHPECGSTLASGSAGGEVHIIDCRDGSSKRWQLDGDVEKVLWVKCKNGNYCLLASNDKGLLYSIDPEQEEPVWAITPHEKACTGIQVSSKCPGLLVTAAEDHSIRVWDGGNPMDLISAAPKLVVQLAPQVGKIFSLTAALEHPFVFCIGGDKKDNCFKVWDIRASLKVREVFCPRLGLPVDDDVPDKTRLEQQIETSEDVETRFMSGASGGKSHKKNKQHDGQIRKP</sequence>
<dbReference type="PANTHER" id="PTHR14091">
    <property type="entry name" value="PERIODIC TRYPTOPHAN PROTEIN 1"/>
    <property type="match status" value="1"/>
</dbReference>
<reference evidence="6" key="2">
    <citation type="journal article" date="2018" name="Environ. Sci. Technol.">
        <title>The Toxicogenome of Hyalella azteca: A Model for Sediment Ecotoxicology and Evolutionary Toxicology.</title>
        <authorList>
            <person name="Poynton H.C."/>
            <person name="Hasenbein S."/>
            <person name="Benoit J.B."/>
            <person name="Sepulveda M.S."/>
            <person name="Poelchau M.F."/>
            <person name="Hughes D.S.T."/>
            <person name="Murali S.C."/>
            <person name="Chen S."/>
            <person name="Glastad K.M."/>
            <person name="Goodisman M.A.D."/>
            <person name="Werren J.H."/>
            <person name="Vineis J.H."/>
            <person name="Bowen J.L."/>
            <person name="Friedrich M."/>
            <person name="Jones J."/>
            <person name="Robertson H.M."/>
            <person name="Feyereisen R."/>
            <person name="Mechler-Hickson A."/>
            <person name="Mathers N."/>
            <person name="Lee C.E."/>
            <person name="Colbourne J.K."/>
            <person name="Biales A."/>
            <person name="Johnston J.S."/>
            <person name="Wellborn G.A."/>
            <person name="Rosendale A.J."/>
            <person name="Cridge A.G."/>
            <person name="Munoz-Torres M.C."/>
            <person name="Bain P.A."/>
            <person name="Manny A.R."/>
            <person name="Major K.M."/>
            <person name="Lambert F.N."/>
            <person name="Vulpe C.D."/>
            <person name="Tuck P."/>
            <person name="Blalock B.J."/>
            <person name="Lin Y.Y."/>
            <person name="Smith M.E."/>
            <person name="Ochoa-Acuna H."/>
            <person name="Chen M.M."/>
            <person name="Childers C.P."/>
            <person name="Qu J."/>
            <person name="Dugan S."/>
            <person name="Lee S.L."/>
            <person name="Chao H."/>
            <person name="Dinh H."/>
            <person name="Han Y."/>
            <person name="Doddapaneni H."/>
            <person name="Worley K.C."/>
            <person name="Muzny D.M."/>
            <person name="Gibbs R.A."/>
            <person name="Richards S."/>
        </authorList>
    </citation>
    <scope>NUCLEOTIDE SEQUENCE</scope>
    <source>
        <strain evidence="6">HAZT.00-mixed</strain>
        <tissue evidence="6">Whole organism</tissue>
    </source>
</reference>
<dbReference type="InterPro" id="IPR001680">
    <property type="entry name" value="WD40_rpt"/>
</dbReference>
<dbReference type="SUPFAM" id="SSF50978">
    <property type="entry name" value="WD40 repeat-like"/>
    <property type="match status" value="1"/>
</dbReference>
<feature type="region of interest" description="Disordered" evidence="5">
    <location>
        <begin position="517"/>
        <end position="552"/>
    </location>
</feature>
<dbReference type="GO" id="GO:0006364">
    <property type="term" value="P:rRNA processing"/>
    <property type="evidence" value="ECO:0007669"/>
    <property type="project" value="InterPro"/>
</dbReference>
<dbReference type="Pfam" id="PF00400">
    <property type="entry name" value="WD40"/>
    <property type="match status" value="2"/>
</dbReference>
<feature type="repeat" description="WD" evidence="4">
    <location>
        <begin position="271"/>
        <end position="313"/>
    </location>
</feature>
<dbReference type="InterPro" id="IPR044285">
    <property type="entry name" value="PWP1"/>
</dbReference>
<dbReference type="EMBL" id="JQDR03017406">
    <property type="protein sequence ID" value="KAA0183850.1"/>
    <property type="molecule type" value="Genomic_DNA"/>
</dbReference>
<dbReference type="InterPro" id="IPR015943">
    <property type="entry name" value="WD40/YVTN_repeat-like_dom_sf"/>
</dbReference>
<dbReference type="OMA" id="CFVPRGV"/>
<keyword evidence="3" id="KW-0677">Repeat</keyword>
<dbReference type="KEGG" id="hazt:108682703"/>
<dbReference type="PANTHER" id="PTHR14091:SF0">
    <property type="entry name" value="PERIODIC TRYPTOPHAN PROTEIN 1 HOMOLOG"/>
    <property type="match status" value="1"/>
</dbReference>
<dbReference type="Proteomes" id="UP000711488">
    <property type="component" value="Unassembled WGS sequence"/>
</dbReference>
<dbReference type="GO" id="GO:0005634">
    <property type="term" value="C:nucleus"/>
    <property type="evidence" value="ECO:0007669"/>
    <property type="project" value="TreeGrafter"/>
</dbReference>
<reference evidence="6" key="3">
    <citation type="submission" date="2019-06" db="EMBL/GenBank/DDBJ databases">
        <authorList>
            <person name="Poynton C."/>
            <person name="Hasenbein S."/>
            <person name="Benoit J.B."/>
            <person name="Sepulveda M.S."/>
            <person name="Poelchau M.F."/>
            <person name="Murali S.C."/>
            <person name="Chen S."/>
            <person name="Glastad K.M."/>
            <person name="Werren J.H."/>
            <person name="Vineis J.H."/>
            <person name="Bowen J.L."/>
            <person name="Friedrich M."/>
            <person name="Jones J."/>
            <person name="Robertson H.M."/>
            <person name="Feyereisen R."/>
            <person name="Mechler-Hickson A."/>
            <person name="Mathers N."/>
            <person name="Lee C.E."/>
            <person name="Colbourne J.K."/>
            <person name="Biales A."/>
            <person name="Johnston J.S."/>
            <person name="Wellborn G.A."/>
            <person name="Rosendale A.J."/>
            <person name="Cridge A.G."/>
            <person name="Munoz-Torres M.C."/>
            <person name="Bain P.A."/>
            <person name="Manny A.R."/>
            <person name="Major K.M."/>
            <person name="Lambert F.N."/>
            <person name="Vulpe C.D."/>
            <person name="Tuck P."/>
            <person name="Blalock B.J."/>
            <person name="Lin Y.-Y."/>
            <person name="Smith M.E."/>
            <person name="Ochoa-Acuna H."/>
            <person name="Chen M.-J.M."/>
            <person name="Childers C.P."/>
            <person name="Qu J."/>
            <person name="Dugan S."/>
            <person name="Lee S.L."/>
            <person name="Chao H."/>
            <person name="Dinh H."/>
            <person name="Han Y."/>
            <person name="Doddapaneni H."/>
            <person name="Worley K.C."/>
            <person name="Muzny D.M."/>
            <person name="Gibbs R.A."/>
            <person name="Richards S."/>
        </authorList>
    </citation>
    <scope>NUCLEOTIDE SEQUENCE</scope>
    <source>
        <strain evidence="6">HAZT.00-mixed</strain>
        <tissue evidence="6">Whole organism</tissue>
    </source>
</reference>
<evidence type="ECO:0000256" key="1">
    <source>
        <dbReference type="ARBA" id="ARBA00022553"/>
    </source>
</evidence>
<dbReference type="SMART" id="SM00320">
    <property type="entry name" value="WD40"/>
    <property type="match status" value="4"/>
</dbReference>
<feature type="region of interest" description="Disordered" evidence="5">
    <location>
        <begin position="41"/>
        <end position="69"/>
    </location>
</feature>
<evidence type="ECO:0000256" key="2">
    <source>
        <dbReference type="ARBA" id="ARBA00022574"/>
    </source>
</evidence>
<dbReference type="PROSITE" id="PS50294">
    <property type="entry name" value="WD_REPEATS_REGION"/>
    <property type="match status" value="2"/>
</dbReference>
<evidence type="ECO:0000313" key="8">
    <source>
        <dbReference type="RefSeq" id="XP_018027417.1"/>
    </source>
</evidence>
<proteinExistence type="predicted"/>
<keyword evidence="2 4" id="KW-0853">WD repeat</keyword>
<feature type="compositionally biased region" description="Acidic residues" evidence="5">
    <location>
        <begin position="50"/>
        <end position="69"/>
    </location>
</feature>
<evidence type="ECO:0000256" key="5">
    <source>
        <dbReference type="SAM" id="MobiDB-lite"/>
    </source>
</evidence>
<evidence type="ECO:0000256" key="3">
    <source>
        <dbReference type="ARBA" id="ARBA00022737"/>
    </source>
</evidence>
<evidence type="ECO:0000313" key="6">
    <source>
        <dbReference type="EMBL" id="KAA0183850.1"/>
    </source>
</evidence>
<feature type="region of interest" description="Disordered" evidence="5">
    <location>
        <begin position="244"/>
        <end position="270"/>
    </location>
</feature>
<accession>A0A6A0GR36</accession>
<gene>
    <name evidence="8" type="primary">LOC108682703</name>
    <name evidence="6" type="ORF">HAZT_HAZT001482</name>
</gene>
<dbReference type="GeneID" id="108682703"/>
<dbReference type="RefSeq" id="XP_018027417.1">
    <property type="nucleotide sequence ID" value="XM_018171928.2"/>
</dbReference>
<dbReference type="PROSITE" id="PS00678">
    <property type="entry name" value="WD_REPEATS_1"/>
    <property type="match status" value="1"/>
</dbReference>
<dbReference type="OrthoDB" id="270624at2759"/>